<accession>A0ABV3D6L0</accession>
<comment type="caution">
    <text evidence="1">The sequence shown here is derived from an EMBL/GenBank/DDBJ whole genome shotgun (WGS) entry which is preliminary data.</text>
</comment>
<dbReference type="Proteomes" id="UP001551210">
    <property type="component" value="Unassembled WGS sequence"/>
</dbReference>
<sequence length="197" mass="22843">MEWTDPRDMDEDEYAEYLREEKTRDHVSAHNAVLEKWLEQQRTGFPAWARERAGRGPWDFAVDSLPRLEALVRDAFDSPAQAREVMDTPLVAVAAWYLGEVHNRAFGTQWRFHPSFAGANPLDHRPHITLPWERREEFHYTDPEHIEDDARPVYSPTEVLCNLPARPADQGLLHRIGSRWKVPTSCDDASCRYHANG</sequence>
<protein>
    <submittedName>
        <fullName evidence="1">Uncharacterized protein</fullName>
    </submittedName>
</protein>
<gene>
    <name evidence="1" type="ORF">AB0A76_30770</name>
</gene>
<dbReference type="EMBL" id="JBEZAM010000070">
    <property type="protein sequence ID" value="MEU7297531.1"/>
    <property type="molecule type" value="Genomic_DNA"/>
</dbReference>
<reference evidence="1 2" key="1">
    <citation type="submission" date="2024-06" db="EMBL/GenBank/DDBJ databases">
        <title>The Natural Products Discovery Center: Release of the First 8490 Sequenced Strains for Exploring Actinobacteria Biosynthetic Diversity.</title>
        <authorList>
            <person name="Kalkreuter E."/>
            <person name="Kautsar S.A."/>
            <person name="Yang D."/>
            <person name="Bader C.D."/>
            <person name="Teijaro C.N."/>
            <person name="Fluegel L."/>
            <person name="Davis C.M."/>
            <person name="Simpson J.R."/>
            <person name="Lauterbach L."/>
            <person name="Steele A.D."/>
            <person name="Gui C."/>
            <person name="Meng S."/>
            <person name="Li G."/>
            <person name="Viehrig K."/>
            <person name="Ye F."/>
            <person name="Su P."/>
            <person name="Kiefer A.F."/>
            <person name="Nichols A."/>
            <person name="Cepeda A.J."/>
            <person name="Yan W."/>
            <person name="Fan B."/>
            <person name="Jiang Y."/>
            <person name="Adhikari A."/>
            <person name="Zheng C.-J."/>
            <person name="Schuster L."/>
            <person name="Cowan T.M."/>
            <person name="Smanski M.J."/>
            <person name="Chevrette M.G."/>
            <person name="De Carvalho L.P.S."/>
            <person name="Shen B."/>
        </authorList>
    </citation>
    <scope>NUCLEOTIDE SEQUENCE [LARGE SCALE GENOMIC DNA]</scope>
    <source>
        <strain evidence="1 2">NPDC045705</strain>
    </source>
</reference>
<evidence type="ECO:0000313" key="1">
    <source>
        <dbReference type="EMBL" id="MEU7297531.1"/>
    </source>
</evidence>
<name>A0ABV3D6L0_STREX</name>
<proteinExistence type="predicted"/>
<dbReference type="RefSeq" id="WP_359215163.1">
    <property type="nucleotide sequence ID" value="NZ_JBEZAM010000070.1"/>
</dbReference>
<keyword evidence="2" id="KW-1185">Reference proteome</keyword>
<organism evidence="1 2">
    <name type="scientific">Streptomyces exfoliatus</name>
    <name type="common">Streptomyces hydrogenans</name>
    <dbReference type="NCBI Taxonomy" id="1905"/>
    <lineage>
        <taxon>Bacteria</taxon>
        <taxon>Bacillati</taxon>
        <taxon>Actinomycetota</taxon>
        <taxon>Actinomycetes</taxon>
        <taxon>Kitasatosporales</taxon>
        <taxon>Streptomycetaceae</taxon>
        <taxon>Streptomyces</taxon>
    </lineage>
</organism>
<evidence type="ECO:0000313" key="2">
    <source>
        <dbReference type="Proteomes" id="UP001551210"/>
    </source>
</evidence>